<dbReference type="EMBL" id="SJTG01000001">
    <property type="protein sequence ID" value="TCI12458.1"/>
    <property type="molecule type" value="Genomic_DNA"/>
</dbReference>
<dbReference type="PROSITE" id="PS51186">
    <property type="entry name" value="GNAT"/>
    <property type="match status" value="1"/>
</dbReference>
<comment type="caution">
    <text evidence="5">The sequence shown here is derived from an EMBL/GenBank/DDBJ whole genome shotgun (WGS) entry which is preliminary data.</text>
</comment>
<keyword evidence="1 5" id="KW-0808">Transferase</keyword>
<dbReference type="Proteomes" id="UP000291822">
    <property type="component" value="Unassembled WGS sequence"/>
</dbReference>
<keyword evidence="6" id="KW-1185">Reference proteome</keyword>
<dbReference type="Gene3D" id="3.40.630.30">
    <property type="match status" value="1"/>
</dbReference>
<dbReference type="GO" id="GO:0005737">
    <property type="term" value="C:cytoplasm"/>
    <property type="evidence" value="ECO:0007669"/>
    <property type="project" value="TreeGrafter"/>
</dbReference>
<feature type="domain" description="N-acetyltransferase" evidence="4">
    <location>
        <begin position="25"/>
        <end position="181"/>
    </location>
</feature>
<dbReference type="RefSeq" id="WP_131150763.1">
    <property type="nucleotide sequence ID" value="NZ_SJTG01000001.1"/>
</dbReference>
<evidence type="ECO:0000313" key="6">
    <source>
        <dbReference type="Proteomes" id="UP000291822"/>
    </source>
</evidence>
<reference evidence="5 6" key="1">
    <citation type="submission" date="2019-02" db="EMBL/GenBank/DDBJ databases">
        <title>Dyella amyloliquefaciens sp. nov., isolated from forest soil.</title>
        <authorList>
            <person name="Gao Z.-H."/>
            <person name="Qiu L.-H."/>
        </authorList>
    </citation>
    <scope>NUCLEOTIDE SEQUENCE [LARGE SCALE GENOMIC DNA]</scope>
    <source>
        <strain evidence="5 6">KACC 12747</strain>
    </source>
</reference>
<accession>A0A4R0YZH3</accession>
<sequence>MIAPRLLTSRSVLRLIDRDDAKRLLRFRVENREHLAPWEPLREAWYFTQEQCLQYIGEAREAIRLDRAYPFLILDPAEEHILGTFTFSNVVRGAFQACHLGYAMGASNEGSGLMKESLVEGLAWAFGSLGLHRVMANYIPRNERSAGLLRALGFEREGLARAYLLIAGRWEDHVLTALIRPD</sequence>
<comment type="similarity">
    <text evidence="3">Belongs to the acetyltransferase family. RimJ subfamily.</text>
</comment>
<dbReference type="PANTHER" id="PTHR43792:SF8">
    <property type="entry name" value="[RIBOSOMAL PROTEIN US5]-ALANINE N-ACETYLTRANSFERASE"/>
    <property type="match status" value="1"/>
</dbReference>
<protein>
    <submittedName>
        <fullName evidence="5">GNAT family N-acetyltransferase</fullName>
    </submittedName>
</protein>
<evidence type="ECO:0000256" key="1">
    <source>
        <dbReference type="ARBA" id="ARBA00022679"/>
    </source>
</evidence>
<dbReference type="PANTHER" id="PTHR43792">
    <property type="entry name" value="GNAT FAMILY, PUTATIVE (AFU_ORTHOLOGUE AFUA_3G00765)-RELATED-RELATED"/>
    <property type="match status" value="1"/>
</dbReference>
<dbReference type="InterPro" id="IPR000182">
    <property type="entry name" value="GNAT_dom"/>
</dbReference>
<dbReference type="InterPro" id="IPR016181">
    <property type="entry name" value="Acyl_CoA_acyltransferase"/>
</dbReference>
<evidence type="ECO:0000313" key="5">
    <source>
        <dbReference type="EMBL" id="TCI12458.1"/>
    </source>
</evidence>
<proteinExistence type="inferred from homology"/>
<evidence type="ECO:0000259" key="4">
    <source>
        <dbReference type="PROSITE" id="PS51186"/>
    </source>
</evidence>
<keyword evidence="2" id="KW-0012">Acyltransferase</keyword>
<dbReference type="GO" id="GO:0008999">
    <property type="term" value="F:protein-N-terminal-alanine acetyltransferase activity"/>
    <property type="evidence" value="ECO:0007669"/>
    <property type="project" value="TreeGrafter"/>
</dbReference>
<gene>
    <name evidence="5" type="ORF">EZM97_03675</name>
</gene>
<dbReference type="Pfam" id="PF13302">
    <property type="entry name" value="Acetyltransf_3"/>
    <property type="match status" value="1"/>
</dbReference>
<evidence type="ECO:0000256" key="3">
    <source>
        <dbReference type="ARBA" id="ARBA00038502"/>
    </source>
</evidence>
<dbReference type="AlphaFoldDB" id="A0A4R0YZH3"/>
<organism evidence="5 6">
    <name type="scientific">Dyella soli</name>
    <dbReference type="NCBI Taxonomy" id="522319"/>
    <lineage>
        <taxon>Bacteria</taxon>
        <taxon>Pseudomonadati</taxon>
        <taxon>Pseudomonadota</taxon>
        <taxon>Gammaproteobacteria</taxon>
        <taxon>Lysobacterales</taxon>
        <taxon>Rhodanobacteraceae</taxon>
        <taxon>Dyella</taxon>
    </lineage>
</organism>
<dbReference type="InterPro" id="IPR051531">
    <property type="entry name" value="N-acetyltransferase"/>
</dbReference>
<dbReference type="SUPFAM" id="SSF55729">
    <property type="entry name" value="Acyl-CoA N-acyltransferases (Nat)"/>
    <property type="match status" value="1"/>
</dbReference>
<name>A0A4R0YZH3_9GAMM</name>
<evidence type="ECO:0000256" key="2">
    <source>
        <dbReference type="ARBA" id="ARBA00023315"/>
    </source>
</evidence>